<proteinExistence type="predicted"/>
<name>A0A7Z7HVD0_9PROT</name>
<organism evidence="1 2">
    <name type="scientific">Sterolibacterium denitrificans</name>
    <dbReference type="NCBI Taxonomy" id="157592"/>
    <lineage>
        <taxon>Bacteria</taxon>
        <taxon>Pseudomonadati</taxon>
        <taxon>Pseudomonadota</taxon>
        <taxon>Betaproteobacteria</taxon>
        <taxon>Nitrosomonadales</taxon>
        <taxon>Sterolibacteriaceae</taxon>
        <taxon>Sterolibacterium</taxon>
    </lineage>
</organism>
<keyword evidence="2" id="KW-1185">Reference proteome</keyword>
<keyword evidence="1" id="KW-0614">Plasmid</keyword>
<evidence type="ECO:0000313" key="1">
    <source>
        <dbReference type="EMBL" id="SMB33185.1"/>
    </source>
</evidence>
<dbReference type="Proteomes" id="UP000242886">
    <property type="component" value="Plasmid SDENCHOLpa"/>
</dbReference>
<evidence type="ECO:0000313" key="2">
    <source>
        <dbReference type="Proteomes" id="UP000242886"/>
    </source>
</evidence>
<dbReference type="EMBL" id="LT837804">
    <property type="protein sequence ID" value="SMB33185.1"/>
    <property type="molecule type" value="Genomic_DNA"/>
</dbReference>
<accession>A0A7Z7HVD0</accession>
<sequence length="132" mass="14197">MQIDVTPELGRLLVFIADVATAIRTNSLYAGDYESRDPHEVGLDVMWLSDSLHCFDRLGQALQSGDGKAIEAASEGLFGYYGMFIDGADGKGLKGDPKGTFERYGHLCNANEARAALDAIRLKAVAAQWTGA</sequence>
<dbReference type="RefSeq" id="WP_154717485.1">
    <property type="nucleotide sequence ID" value="NZ_LT837804.1"/>
</dbReference>
<dbReference type="AlphaFoldDB" id="A0A7Z7HVD0"/>
<reference evidence="1" key="1">
    <citation type="submission" date="2017-03" db="EMBL/GenBank/DDBJ databases">
        <authorList>
            <consortium name="AG Boll"/>
        </authorList>
    </citation>
    <scope>NUCLEOTIDE SEQUENCE [LARGE SCALE GENOMIC DNA]</scope>
    <source>
        <strain evidence="1">Chol</strain>
    </source>
</reference>
<geneLocation type="plasmid" evidence="1 2">
    <name>SDENCHOLpa</name>
</geneLocation>
<protein>
    <submittedName>
        <fullName evidence="1">Uncharacterized protein</fullName>
    </submittedName>
</protein>
<gene>
    <name evidence="1" type="ORF">SDENCHOL_PA20016</name>
</gene>